<dbReference type="GO" id="GO:0000428">
    <property type="term" value="C:DNA-directed RNA polymerase complex"/>
    <property type="evidence" value="ECO:0007669"/>
    <property type="project" value="UniProtKB-KW"/>
</dbReference>
<keyword evidence="5 12" id="KW-0235">DNA replication</keyword>
<dbReference type="FunFam" id="3.90.980.10:FF:000001">
    <property type="entry name" value="DNA primase"/>
    <property type="match status" value="1"/>
</dbReference>
<dbReference type="InterPro" id="IPR002694">
    <property type="entry name" value="Znf_CHC2"/>
</dbReference>
<dbReference type="Pfam" id="PF13155">
    <property type="entry name" value="Toprim_2"/>
    <property type="match status" value="1"/>
</dbReference>
<comment type="subunit">
    <text evidence="12">Monomer. Interacts with DnaB.</text>
</comment>
<comment type="caution">
    <text evidence="14">The sequence shown here is derived from an EMBL/GenBank/DDBJ whole genome shotgun (WGS) entry which is preliminary data.</text>
</comment>
<dbReference type="GO" id="GO:1990077">
    <property type="term" value="C:primosome complex"/>
    <property type="evidence" value="ECO:0007669"/>
    <property type="project" value="UniProtKB-KW"/>
</dbReference>
<keyword evidence="10 12" id="KW-0238">DNA-binding</keyword>
<dbReference type="CDD" id="cd03364">
    <property type="entry name" value="TOPRIM_DnaG_primases"/>
    <property type="match status" value="1"/>
</dbReference>
<dbReference type="PROSITE" id="PS50880">
    <property type="entry name" value="TOPRIM"/>
    <property type="match status" value="1"/>
</dbReference>
<dbReference type="SUPFAM" id="SSF57783">
    <property type="entry name" value="Zinc beta-ribbon"/>
    <property type="match status" value="1"/>
</dbReference>
<dbReference type="GO" id="GO:0005737">
    <property type="term" value="C:cytoplasm"/>
    <property type="evidence" value="ECO:0007669"/>
    <property type="project" value="TreeGrafter"/>
</dbReference>
<keyword evidence="6 12" id="KW-0479">Metal-binding</keyword>
<dbReference type="Pfam" id="PF08275">
    <property type="entry name" value="DNAG_N"/>
    <property type="match status" value="1"/>
</dbReference>
<gene>
    <name evidence="12" type="primary">dnaG</name>
    <name evidence="14" type="ORF">RISW2_14355</name>
</gene>
<dbReference type="InterPro" id="IPR006295">
    <property type="entry name" value="DNA_primase_DnaG"/>
</dbReference>
<dbReference type="Gene3D" id="3.90.980.10">
    <property type="entry name" value="DNA primase, catalytic core, N-terminal domain"/>
    <property type="match status" value="1"/>
</dbReference>
<dbReference type="HAMAP" id="MF_00974">
    <property type="entry name" value="DNA_primase_DnaG"/>
    <property type="match status" value="1"/>
</dbReference>
<dbReference type="GO" id="GO:0008270">
    <property type="term" value="F:zinc ion binding"/>
    <property type="evidence" value="ECO:0007669"/>
    <property type="project" value="UniProtKB-UniRule"/>
</dbReference>
<dbReference type="GO" id="GO:0003899">
    <property type="term" value="F:DNA-directed RNA polymerase activity"/>
    <property type="evidence" value="ECO:0007669"/>
    <property type="project" value="UniProtKB-UniRule"/>
</dbReference>
<dbReference type="STRING" id="1449351.RISW2_14355"/>
<evidence type="ECO:0000256" key="6">
    <source>
        <dbReference type="ARBA" id="ARBA00022723"/>
    </source>
</evidence>
<dbReference type="Gene3D" id="3.90.580.10">
    <property type="entry name" value="Zinc finger, CHC2-type domain"/>
    <property type="match status" value="1"/>
</dbReference>
<evidence type="ECO:0000256" key="9">
    <source>
        <dbReference type="ARBA" id="ARBA00022842"/>
    </source>
</evidence>
<dbReference type="EMBL" id="JAME01000034">
    <property type="protein sequence ID" value="ETX27374.1"/>
    <property type="molecule type" value="Genomic_DNA"/>
</dbReference>
<keyword evidence="9" id="KW-0460">Magnesium</keyword>
<proteinExistence type="inferred from homology"/>
<evidence type="ECO:0000256" key="8">
    <source>
        <dbReference type="ARBA" id="ARBA00022833"/>
    </source>
</evidence>
<reference evidence="14 15" key="1">
    <citation type="submission" date="2014-01" db="EMBL/GenBank/DDBJ databases">
        <title>Roseivivax isoporae LMG 25204 Genome Sequencing.</title>
        <authorList>
            <person name="Lai Q."/>
            <person name="Li G."/>
            <person name="Shao Z."/>
        </authorList>
    </citation>
    <scope>NUCLEOTIDE SEQUENCE [LARGE SCALE GENOMIC DNA]</scope>
    <source>
        <strain evidence="14 15">LMG 25204</strain>
    </source>
</reference>
<dbReference type="InterPro" id="IPR037068">
    <property type="entry name" value="DNA_primase_core_N_sf"/>
</dbReference>
<dbReference type="Gene3D" id="3.40.1360.10">
    <property type="match status" value="1"/>
</dbReference>
<feature type="zinc finger region" description="CHC2-type" evidence="12">
    <location>
        <begin position="36"/>
        <end position="60"/>
    </location>
</feature>
<keyword evidence="4 12" id="KW-0548">Nucleotidyltransferase</keyword>
<dbReference type="PANTHER" id="PTHR30313:SF2">
    <property type="entry name" value="DNA PRIMASE"/>
    <property type="match status" value="1"/>
</dbReference>
<dbReference type="InterPro" id="IPR006171">
    <property type="entry name" value="TOPRIM_dom"/>
</dbReference>
<dbReference type="PANTHER" id="PTHR30313">
    <property type="entry name" value="DNA PRIMASE"/>
    <property type="match status" value="1"/>
</dbReference>
<dbReference type="GO" id="GO:0006269">
    <property type="term" value="P:DNA replication, synthesis of primer"/>
    <property type="evidence" value="ECO:0007669"/>
    <property type="project" value="UniProtKB-UniRule"/>
</dbReference>
<dbReference type="InterPro" id="IPR034151">
    <property type="entry name" value="TOPRIM_DnaG_bac"/>
</dbReference>
<keyword evidence="3 12" id="KW-0808">Transferase</keyword>
<accession>X7F5L4</accession>
<protein>
    <recommendedName>
        <fullName evidence="12">DNA primase</fullName>
        <ecNumber evidence="12">2.7.7.101</ecNumber>
    </recommendedName>
</protein>
<organism evidence="14 15">
    <name type="scientific">Roseivivax isoporae LMG 25204</name>
    <dbReference type="NCBI Taxonomy" id="1449351"/>
    <lineage>
        <taxon>Bacteria</taxon>
        <taxon>Pseudomonadati</taxon>
        <taxon>Pseudomonadota</taxon>
        <taxon>Alphaproteobacteria</taxon>
        <taxon>Rhodobacterales</taxon>
        <taxon>Roseobacteraceae</taxon>
        <taxon>Roseivivax</taxon>
    </lineage>
</organism>
<evidence type="ECO:0000256" key="2">
    <source>
        <dbReference type="ARBA" id="ARBA00022515"/>
    </source>
</evidence>
<evidence type="ECO:0000259" key="13">
    <source>
        <dbReference type="PROSITE" id="PS50880"/>
    </source>
</evidence>
<keyword evidence="11 12" id="KW-0804">Transcription</keyword>
<dbReference type="EC" id="2.7.7.101" evidence="12"/>
<dbReference type="GO" id="GO:0003677">
    <property type="term" value="F:DNA binding"/>
    <property type="evidence" value="ECO:0007669"/>
    <property type="project" value="UniProtKB-KW"/>
</dbReference>
<evidence type="ECO:0000256" key="5">
    <source>
        <dbReference type="ARBA" id="ARBA00022705"/>
    </source>
</evidence>
<keyword evidence="15" id="KW-1185">Reference proteome</keyword>
<evidence type="ECO:0000256" key="10">
    <source>
        <dbReference type="ARBA" id="ARBA00023125"/>
    </source>
</evidence>
<evidence type="ECO:0000256" key="11">
    <source>
        <dbReference type="ARBA" id="ARBA00023163"/>
    </source>
</evidence>
<feature type="domain" description="Toprim" evidence="13">
    <location>
        <begin position="255"/>
        <end position="337"/>
    </location>
</feature>
<dbReference type="InterPro" id="IPR030846">
    <property type="entry name" value="DnaG_bac"/>
</dbReference>
<keyword evidence="2 12" id="KW-0639">Primosome</keyword>
<dbReference type="SMART" id="SM00400">
    <property type="entry name" value="ZnF_CHCC"/>
    <property type="match status" value="1"/>
</dbReference>
<comment type="catalytic activity">
    <reaction evidence="12">
        <text>ssDNA + n NTP = ssDNA/pppN(pN)n-1 hybrid + (n-1) diphosphate.</text>
        <dbReference type="EC" id="2.7.7.101"/>
    </reaction>
</comment>
<sequence>MDELRQRTRLSDVVGRKVSWDRRKSNQAKGDMWAPCPFHQEKSASFHVDDRKGFYYCFGCHAKGDLISFVRESENLGFMEAVEMLAASAGMQMPARDPRAQEKADRRTQLVEVMEQAVKFYRLQLQTGAAADARRYLEGRKLTQDALDRFEIGFAPAGWQTLWDHLTGKGVPAELILEAGLARASDRGGRPYDVFRNRIMFPIRDGRGRAVAFGARAMDPADKAKYLNSPETPLFDKGMNLYNVGPAREAAGRGAPLIVAEGYMDVIALSEGGFPAAVAPLGTAVTDRQLDLLWRIAEEPVVALDGDAAGLRAAYRVIDLALPLMEAGRSLRFALMPEGKDPDDLIRGEGPAAVQAVLDAALPMVQLLWRRETEARVFDSPERRAALDRRLRGVTGAIRDPNLRHHYDEALKDLRWALFRGRGRGGQAAGGTAGGRAWRNGAAVPQPPAPQTKASLLGSDEAGEIRLREAVILATCLTTPAVVERFEGALDAMPCRDPVHAALRDALLSAAAEGLGAEAIRHAAEAAIGAEALETLLSARHVAVTPCIRNAGDAELARLTIAEELAKLAAARGLEAEIAEAVEDIDALGDEAVTWRLREAAEARTRALRAAREDDRQYDTGANGARIDRGERESFAALMETIRFEKPRR</sequence>
<dbReference type="InterPro" id="IPR013264">
    <property type="entry name" value="DNAG_N"/>
</dbReference>
<keyword evidence="7 12" id="KW-0863">Zinc-finger</keyword>
<dbReference type="SUPFAM" id="SSF56731">
    <property type="entry name" value="DNA primase core"/>
    <property type="match status" value="1"/>
</dbReference>
<dbReference type="FunFam" id="3.40.1360.10:FF:000002">
    <property type="entry name" value="DNA primase"/>
    <property type="match status" value="1"/>
</dbReference>
<comment type="similarity">
    <text evidence="12">Belongs to the DnaG primase family.</text>
</comment>
<dbReference type="PATRIC" id="fig|1449351.3.peg.3744"/>
<dbReference type="InterPro" id="IPR050219">
    <property type="entry name" value="DnaG_primase"/>
</dbReference>
<dbReference type="NCBIfam" id="TIGR01391">
    <property type="entry name" value="dnaG"/>
    <property type="match status" value="1"/>
</dbReference>
<comment type="domain">
    <text evidence="12">Contains an N-terminal zinc-binding domain, a central core domain that contains the primase activity, and a C-terminal DnaB-binding domain.</text>
</comment>
<evidence type="ECO:0000256" key="3">
    <source>
        <dbReference type="ARBA" id="ARBA00022679"/>
    </source>
</evidence>
<evidence type="ECO:0000313" key="14">
    <source>
        <dbReference type="EMBL" id="ETX27374.1"/>
    </source>
</evidence>
<comment type="function">
    <text evidence="12">RNA polymerase that catalyzes the synthesis of short RNA molecules used as primers for DNA polymerase during DNA replication.</text>
</comment>
<keyword evidence="8 12" id="KW-0862">Zinc</keyword>
<name>X7F5L4_9RHOB</name>
<keyword evidence="1 12" id="KW-0240">DNA-directed RNA polymerase</keyword>
<dbReference type="SMART" id="SM00493">
    <property type="entry name" value="TOPRIM"/>
    <property type="match status" value="1"/>
</dbReference>
<evidence type="ECO:0000256" key="12">
    <source>
        <dbReference type="HAMAP-Rule" id="MF_00974"/>
    </source>
</evidence>
<dbReference type="AlphaFoldDB" id="X7F5L4"/>
<evidence type="ECO:0000313" key="15">
    <source>
        <dbReference type="Proteomes" id="UP000023430"/>
    </source>
</evidence>
<evidence type="ECO:0000256" key="4">
    <source>
        <dbReference type="ARBA" id="ARBA00022695"/>
    </source>
</evidence>
<dbReference type="eggNOG" id="COG0358">
    <property type="taxonomic scope" value="Bacteria"/>
</dbReference>
<dbReference type="Proteomes" id="UP000023430">
    <property type="component" value="Unassembled WGS sequence"/>
</dbReference>
<comment type="cofactor">
    <cofactor evidence="12">
        <name>Zn(2+)</name>
        <dbReference type="ChEBI" id="CHEBI:29105"/>
    </cofactor>
    <text evidence="12">Binds 1 zinc ion per monomer.</text>
</comment>
<evidence type="ECO:0000256" key="1">
    <source>
        <dbReference type="ARBA" id="ARBA00022478"/>
    </source>
</evidence>
<dbReference type="Pfam" id="PF01807">
    <property type="entry name" value="Zn_ribbon_DnaG"/>
    <property type="match status" value="1"/>
</dbReference>
<evidence type="ECO:0000256" key="7">
    <source>
        <dbReference type="ARBA" id="ARBA00022771"/>
    </source>
</evidence>
<dbReference type="InterPro" id="IPR036977">
    <property type="entry name" value="DNA_primase_Znf_CHC2"/>
</dbReference>